<name>A0A915LIT4_MELJA</name>
<dbReference type="GO" id="GO:0030145">
    <property type="term" value="F:manganese ion binding"/>
    <property type="evidence" value="ECO:0007669"/>
    <property type="project" value="InterPro"/>
</dbReference>
<dbReference type="GO" id="GO:0097552">
    <property type="term" value="P:mitochondrial double-strand break repair via homologous recombination"/>
    <property type="evidence" value="ECO:0007669"/>
    <property type="project" value="TreeGrafter"/>
</dbReference>
<dbReference type="GO" id="GO:0000724">
    <property type="term" value="P:double-strand break repair via homologous recombination"/>
    <property type="evidence" value="ECO:0007669"/>
    <property type="project" value="TreeGrafter"/>
</dbReference>
<keyword evidence="3" id="KW-1185">Reference proteome</keyword>
<dbReference type="InterPro" id="IPR038487">
    <property type="entry name" value="Mre11_capping_dom"/>
</dbReference>
<evidence type="ECO:0000313" key="3">
    <source>
        <dbReference type="Proteomes" id="UP000887561"/>
    </source>
</evidence>
<dbReference type="GO" id="GO:0000014">
    <property type="term" value="F:single-stranded DNA endodeoxyribonuclease activity"/>
    <property type="evidence" value="ECO:0007669"/>
    <property type="project" value="TreeGrafter"/>
</dbReference>
<proteinExistence type="predicted"/>
<dbReference type="AlphaFoldDB" id="A0A915LIT4"/>
<dbReference type="PANTHER" id="PTHR10139">
    <property type="entry name" value="DOUBLE-STRAND BREAK REPAIR PROTEIN MRE11"/>
    <property type="match status" value="1"/>
</dbReference>
<dbReference type="GO" id="GO:0031573">
    <property type="term" value="P:mitotic intra-S DNA damage checkpoint signaling"/>
    <property type="evidence" value="ECO:0007669"/>
    <property type="project" value="TreeGrafter"/>
</dbReference>
<dbReference type="WBParaSite" id="scaffold1140_cov158.g2538">
    <property type="protein sequence ID" value="scaffold1140_cov158.g2538"/>
    <property type="gene ID" value="scaffold1140_cov158.g2538"/>
</dbReference>
<dbReference type="Proteomes" id="UP000887561">
    <property type="component" value="Unplaced"/>
</dbReference>
<dbReference type="InterPro" id="IPR007281">
    <property type="entry name" value="Mre11_DNA-bd"/>
</dbReference>
<protein>
    <submittedName>
        <fullName evidence="4">Mre11 DNA-binding domain-containing protein</fullName>
    </submittedName>
</protein>
<feature type="compositionally biased region" description="Basic and acidic residues" evidence="1">
    <location>
        <begin position="212"/>
        <end position="223"/>
    </location>
</feature>
<dbReference type="SMART" id="SM01347">
    <property type="entry name" value="Mre11_DNA_bind"/>
    <property type="match status" value="1"/>
</dbReference>
<dbReference type="Gene3D" id="3.30.110.110">
    <property type="entry name" value="Mre11, capping domain"/>
    <property type="match status" value="1"/>
</dbReference>
<dbReference type="GO" id="GO:0042138">
    <property type="term" value="P:meiotic DNA double-strand break formation"/>
    <property type="evidence" value="ECO:0007669"/>
    <property type="project" value="TreeGrafter"/>
</dbReference>
<reference evidence="4" key="1">
    <citation type="submission" date="2022-11" db="UniProtKB">
        <authorList>
            <consortium name="WormBaseParasite"/>
        </authorList>
    </citation>
    <scope>IDENTIFICATION</scope>
</reference>
<evidence type="ECO:0000313" key="4">
    <source>
        <dbReference type="WBParaSite" id="scaffold1140_cov158.g2538"/>
    </source>
</evidence>
<evidence type="ECO:0000256" key="1">
    <source>
        <dbReference type="SAM" id="MobiDB-lite"/>
    </source>
</evidence>
<sequence>MLESAEIEREPSRPFPPRVRLKVVYSGKWLNIPPINGRKFGAKYMDRVANATEMIFVRVKREDKKAVNVDDSIIQFLGPRTDDVSTVDEMVNRFYGNCEFKKCLTIISEGIMGKQLEEYSNTDTNTQFKYTHADRALTESIKEQIGETGDKVKDIMKDKVDDNEALLLGFHPMSTNKPLNGHRLGFLRERLGRTGHRTTTDASSLNDTMDTSFHERGGFDPERIVTSTPRASQEREVQWLQAVSSNSQVSEEVTMSEDISTICEHDFSP</sequence>
<dbReference type="Pfam" id="PF04152">
    <property type="entry name" value="Mre11_DNA_bind"/>
    <property type="match status" value="1"/>
</dbReference>
<dbReference type="GO" id="GO:0006303">
    <property type="term" value="P:double-strand break repair via nonhomologous end joining"/>
    <property type="evidence" value="ECO:0007669"/>
    <property type="project" value="TreeGrafter"/>
</dbReference>
<dbReference type="GO" id="GO:0000723">
    <property type="term" value="P:telomere maintenance"/>
    <property type="evidence" value="ECO:0007669"/>
    <property type="project" value="TreeGrafter"/>
</dbReference>
<dbReference type="GO" id="GO:0035861">
    <property type="term" value="C:site of double-strand break"/>
    <property type="evidence" value="ECO:0007669"/>
    <property type="project" value="TreeGrafter"/>
</dbReference>
<feature type="region of interest" description="Disordered" evidence="1">
    <location>
        <begin position="197"/>
        <end position="232"/>
    </location>
</feature>
<dbReference type="GO" id="GO:0007095">
    <property type="term" value="P:mitotic G2 DNA damage checkpoint signaling"/>
    <property type="evidence" value="ECO:0007669"/>
    <property type="project" value="TreeGrafter"/>
</dbReference>
<dbReference type="PANTHER" id="PTHR10139:SF1">
    <property type="entry name" value="DOUBLE-STRAND BREAK REPAIR PROTEIN MRE11"/>
    <property type="match status" value="1"/>
</dbReference>
<dbReference type="GO" id="GO:0030870">
    <property type="term" value="C:Mre11 complex"/>
    <property type="evidence" value="ECO:0007669"/>
    <property type="project" value="TreeGrafter"/>
</dbReference>
<organism evidence="3 4">
    <name type="scientific">Meloidogyne javanica</name>
    <name type="common">Root-knot nematode worm</name>
    <dbReference type="NCBI Taxonomy" id="6303"/>
    <lineage>
        <taxon>Eukaryota</taxon>
        <taxon>Metazoa</taxon>
        <taxon>Ecdysozoa</taxon>
        <taxon>Nematoda</taxon>
        <taxon>Chromadorea</taxon>
        <taxon>Rhabditida</taxon>
        <taxon>Tylenchina</taxon>
        <taxon>Tylenchomorpha</taxon>
        <taxon>Tylenchoidea</taxon>
        <taxon>Meloidogynidae</taxon>
        <taxon>Meloidogyninae</taxon>
        <taxon>Meloidogyne</taxon>
        <taxon>Meloidogyne incognita group</taxon>
    </lineage>
</organism>
<feature type="compositionally biased region" description="Polar residues" evidence="1">
    <location>
        <begin position="200"/>
        <end position="211"/>
    </location>
</feature>
<accession>A0A915LIT4</accession>
<feature type="domain" description="Mre11 DNA-binding" evidence="2">
    <location>
        <begin position="1"/>
        <end position="119"/>
    </location>
</feature>
<evidence type="ECO:0000259" key="2">
    <source>
        <dbReference type="SMART" id="SM01347"/>
    </source>
</evidence>